<sequence length="305" mass="34671">MLLLLTVILSCALCSRPFVSAYETRLINKLLLNYDKRIRPVKNSSHAVEVTIEPQIYSLIDVDELHEILKILLWLPQGWTDENLSWDPSEWDNITLVNVPASELWMPDGYIFNTIEIREALSLSQIYARVDFNGMVEVDLSKVISVRCPLDLISFPFDTQNCSLQFGSWGYQAHQLTHIVRNTFVLVNNQNSEWDIVSFSAKKTKTWYKSMHNQSRQFEEIFYTLSIKRKPLYYIVVLVVPSFLIANICLVGLFTPNSANGEREEKVTLGLTTLLTMAVVLNIVAGEMPKSSTGLPLLGTGDTFS</sequence>
<proteinExistence type="inferred from homology"/>
<evidence type="ECO:0000259" key="7">
    <source>
        <dbReference type="Pfam" id="PF02932"/>
    </source>
</evidence>
<feature type="domain" description="Neurotransmitter-gated ion-channel transmembrane" evidence="7">
    <location>
        <begin position="238"/>
        <end position="299"/>
    </location>
</feature>
<dbReference type="InterPro" id="IPR038050">
    <property type="entry name" value="Neuro_actylchol_rec"/>
</dbReference>
<dbReference type="Pfam" id="PF02931">
    <property type="entry name" value="Neur_chan_LBD"/>
    <property type="match status" value="1"/>
</dbReference>
<dbReference type="WBParaSite" id="PSAMB.scaffold8451size6209.g31423.t1">
    <property type="protein sequence ID" value="PSAMB.scaffold8451size6209.g31423.t1"/>
    <property type="gene ID" value="PSAMB.scaffold8451size6209.g31423"/>
</dbReference>
<feature type="transmembrane region" description="Helical" evidence="5">
    <location>
        <begin position="232"/>
        <end position="255"/>
    </location>
</feature>
<evidence type="ECO:0000256" key="1">
    <source>
        <dbReference type="ARBA" id="ARBA00004141"/>
    </source>
</evidence>
<keyword evidence="5" id="KW-0407">Ion channel</keyword>
<feature type="transmembrane region" description="Helical" evidence="5">
    <location>
        <begin position="267"/>
        <end position="285"/>
    </location>
</feature>
<dbReference type="InterPro" id="IPR036734">
    <property type="entry name" value="Neur_chan_lig-bd_sf"/>
</dbReference>
<dbReference type="PRINTS" id="PR00252">
    <property type="entry name" value="NRIONCHANNEL"/>
</dbReference>
<reference evidence="9" key="1">
    <citation type="submission" date="2022-11" db="UniProtKB">
        <authorList>
            <consortium name="WormBaseParasite"/>
        </authorList>
    </citation>
    <scope>IDENTIFICATION</scope>
</reference>
<evidence type="ECO:0000313" key="9">
    <source>
        <dbReference type="WBParaSite" id="PSAMB.scaffold8451size6209.g31423.t1"/>
    </source>
</evidence>
<dbReference type="Proteomes" id="UP000887566">
    <property type="component" value="Unplaced"/>
</dbReference>
<feature type="signal peptide" evidence="5">
    <location>
        <begin position="1"/>
        <end position="21"/>
    </location>
</feature>
<dbReference type="InterPro" id="IPR006201">
    <property type="entry name" value="Neur_channel"/>
</dbReference>
<evidence type="ECO:0000256" key="4">
    <source>
        <dbReference type="ARBA" id="ARBA00023136"/>
    </source>
</evidence>
<evidence type="ECO:0000256" key="5">
    <source>
        <dbReference type="RuleBase" id="RU000687"/>
    </source>
</evidence>
<evidence type="ECO:0000256" key="2">
    <source>
        <dbReference type="ARBA" id="ARBA00022692"/>
    </source>
</evidence>
<comment type="similarity">
    <text evidence="5">Belongs to the ligand-gated ion channel (TC 1.A.9) family.</text>
</comment>
<evidence type="ECO:0000259" key="6">
    <source>
        <dbReference type="Pfam" id="PF02931"/>
    </source>
</evidence>
<keyword evidence="4 5" id="KW-0472">Membrane</keyword>
<dbReference type="AlphaFoldDB" id="A0A914XK07"/>
<dbReference type="Pfam" id="PF02932">
    <property type="entry name" value="Neur_chan_memb"/>
    <property type="match status" value="1"/>
</dbReference>
<evidence type="ECO:0000256" key="3">
    <source>
        <dbReference type="ARBA" id="ARBA00022989"/>
    </source>
</evidence>
<keyword evidence="5" id="KW-0732">Signal</keyword>
<evidence type="ECO:0000313" key="8">
    <source>
        <dbReference type="Proteomes" id="UP000887566"/>
    </source>
</evidence>
<name>A0A914XK07_9BILA</name>
<dbReference type="InterPro" id="IPR036719">
    <property type="entry name" value="Neuro-gated_channel_TM_sf"/>
</dbReference>
<feature type="chain" id="PRO_5038164949" evidence="5">
    <location>
        <begin position="22"/>
        <end position="305"/>
    </location>
</feature>
<dbReference type="GO" id="GO:0004888">
    <property type="term" value="F:transmembrane signaling receptor activity"/>
    <property type="evidence" value="ECO:0007669"/>
    <property type="project" value="InterPro"/>
</dbReference>
<dbReference type="InterPro" id="IPR006202">
    <property type="entry name" value="Neur_chan_lig-bd"/>
</dbReference>
<keyword evidence="5" id="KW-0406">Ion transport</keyword>
<comment type="caution">
    <text evidence="5">Lacks conserved residue(s) required for the propagation of feature annotation.</text>
</comment>
<organism evidence="8 9">
    <name type="scientific">Plectus sambesii</name>
    <dbReference type="NCBI Taxonomy" id="2011161"/>
    <lineage>
        <taxon>Eukaryota</taxon>
        <taxon>Metazoa</taxon>
        <taxon>Ecdysozoa</taxon>
        <taxon>Nematoda</taxon>
        <taxon>Chromadorea</taxon>
        <taxon>Plectida</taxon>
        <taxon>Plectina</taxon>
        <taxon>Plectoidea</taxon>
        <taxon>Plectidae</taxon>
        <taxon>Plectus</taxon>
    </lineage>
</organism>
<dbReference type="Gene3D" id="2.70.170.10">
    <property type="entry name" value="Neurotransmitter-gated ion-channel ligand-binding domain"/>
    <property type="match status" value="1"/>
</dbReference>
<dbReference type="SUPFAM" id="SSF63712">
    <property type="entry name" value="Nicotinic receptor ligand binding domain-like"/>
    <property type="match status" value="1"/>
</dbReference>
<dbReference type="InterPro" id="IPR018000">
    <property type="entry name" value="Neurotransmitter_ion_chnl_CS"/>
</dbReference>
<feature type="domain" description="Neurotransmitter-gated ion-channel ligand-binding" evidence="6">
    <location>
        <begin position="23"/>
        <end position="231"/>
    </location>
</feature>
<comment type="subcellular location">
    <subcellularLocation>
        <location evidence="1">Membrane</location>
        <topology evidence="1">Multi-pass membrane protein</topology>
    </subcellularLocation>
</comment>
<keyword evidence="2 5" id="KW-0812">Transmembrane</keyword>
<dbReference type="PANTHER" id="PTHR18945">
    <property type="entry name" value="NEUROTRANSMITTER GATED ION CHANNEL"/>
    <property type="match status" value="1"/>
</dbReference>
<dbReference type="InterPro" id="IPR006029">
    <property type="entry name" value="Neurotrans-gated_channel_TM"/>
</dbReference>
<dbReference type="GO" id="GO:0005230">
    <property type="term" value="F:extracellular ligand-gated monoatomic ion channel activity"/>
    <property type="evidence" value="ECO:0007669"/>
    <property type="project" value="InterPro"/>
</dbReference>
<dbReference type="GO" id="GO:0016020">
    <property type="term" value="C:membrane"/>
    <property type="evidence" value="ECO:0007669"/>
    <property type="project" value="UniProtKB-SubCell"/>
</dbReference>
<dbReference type="CDD" id="cd18989">
    <property type="entry name" value="LGIC_ECD_cation"/>
    <property type="match status" value="1"/>
</dbReference>
<keyword evidence="5" id="KW-0813">Transport</keyword>
<dbReference type="FunFam" id="2.70.170.10:FF:000027">
    <property type="entry name" value="Ligand-Gated ion Channel"/>
    <property type="match status" value="1"/>
</dbReference>
<accession>A0A914XK07</accession>
<dbReference type="PROSITE" id="PS00236">
    <property type="entry name" value="NEUROTR_ION_CHANNEL"/>
    <property type="match status" value="1"/>
</dbReference>
<keyword evidence="8" id="KW-1185">Reference proteome</keyword>
<dbReference type="Gene3D" id="1.20.58.390">
    <property type="entry name" value="Neurotransmitter-gated ion-channel transmembrane domain"/>
    <property type="match status" value="1"/>
</dbReference>
<dbReference type="SUPFAM" id="SSF90112">
    <property type="entry name" value="Neurotransmitter-gated ion-channel transmembrane pore"/>
    <property type="match status" value="1"/>
</dbReference>
<keyword evidence="3 5" id="KW-1133">Transmembrane helix</keyword>
<protein>
    <submittedName>
        <fullName evidence="9">Neurotransmitter-gated ion-channel ligand-binding domain-containing protein</fullName>
    </submittedName>
</protein>